<dbReference type="InterPro" id="IPR032466">
    <property type="entry name" value="Metal_Hydrolase"/>
</dbReference>
<dbReference type="GO" id="GO:0004536">
    <property type="term" value="F:DNA nuclease activity"/>
    <property type="evidence" value="ECO:0007669"/>
    <property type="project" value="InterPro"/>
</dbReference>
<gene>
    <name evidence="4" type="primary">ycfH_1</name>
    <name evidence="4" type="ORF">CLOSAC_26620</name>
</gene>
<dbReference type="NCBIfam" id="TIGR00010">
    <property type="entry name" value="YchF/TatD family DNA exonuclease"/>
    <property type="match status" value="1"/>
</dbReference>
<dbReference type="FunFam" id="3.20.20.140:FF:000005">
    <property type="entry name" value="TatD family hydrolase"/>
    <property type="match status" value="1"/>
</dbReference>
<keyword evidence="1 3" id="KW-0479">Metal-binding</keyword>
<dbReference type="GO" id="GO:0016788">
    <property type="term" value="F:hydrolase activity, acting on ester bonds"/>
    <property type="evidence" value="ECO:0007669"/>
    <property type="project" value="InterPro"/>
</dbReference>
<organism evidence="4 5">
    <name type="scientific">Clostridium saccharobutylicum</name>
    <dbReference type="NCBI Taxonomy" id="169679"/>
    <lineage>
        <taxon>Bacteria</taxon>
        <taxon>Bacillati</taxon>
        <taxon>Bacillota</taxon>
        <taxon>Clostridia</taxon>
        <taxon>Eubacteriales</taxon>
        <taxon>Clostridiaceae</taxon>
        <taxon>Clostridium</taxon>
    </lineage>
</organism>
<dbReference type="PIRSF" id="PIRSF005902">
    <property type="entry name" value="DNase_TatD"/>
    <property type="match status" value="1"/>
</dbReference>
<evidence type="ECO:0000256" key="2">
    <source>
        <dbReference type="ARBA" id="ARBA00022801"/>
    </source>
</evidence>
<feature type="binding site" evidence="3">
    <location>
        <position position="98"/>
    </location>
    <ligand>
        <name>a divalent metal cation</name>
        <dbReference type="ChEBI" id="CHEBI:60240"/>
        <label>1</label>
    </ligand>
</feature>
<dbReference type="Pfam" id="PF01026">
    <property type="entry name" value="TatD_DNase"/>
    <property type="match status" value="1"/>
</dbReference>
<dbReference type="AlphaFoldDB" id="A0A1S8N3P5"/>
<feature type="binding site" evidence="3">
    <location>
        <position position="158"/>
    </location>
    <ligand>
        <name>a divalent metal cation</name>
        <dbReference type="ChEBI" id="CHEBI:60240"/>
        <label>2</label>
    </ligand>
</feature>
<feature type="binding site" evidence="3">
    <location>
        <position position="135"/>
    </location>
    <ligand>
        <name>a divalent metal cation</name>
        <dbReference type="ChEBI" id="CHEBI:60240"/>
        <label>2</label>
    </ligand>
</feature>
<dbReference type="Gene3D" id="3.20.20.140">
    <property type="entry name" value="Metal-dependent hydrolases"/>
    <property type="match status" value="1"/>
</dbReference>
<dbReference type="STRING" id="169679.CSACC_00730"/>
<protein>
    <submittedName>
        <fullName evidence="4">Putative deoxyribonuclease YcfH</fullName>
        <ecNumber evidence="4">3.1.21.-</ecNumber>
    </submittedName>
</protein>
<evidence type="ECO:0000256" key="3">
    <source>
        <dbReference type="PIRSR" id="PIRSR005902-1"/>
    </source>
</evidence>
<dbReference type="InterPro" id="IPR015991">
    <property type="entry name" value="TatD/YcfH-like"/>
</dbReference>
<dbReference type="EC" id="3.1.21.-" evidence="4"/>
<evidence type="ECO:0000256" key="1">
    <source>
        <dbReference type="ARBA" id="ARBA00022723"/>
    </source>
</evidence>
<dbReference type="PANTHER" id="PTHR46124">
    <property type="entry name" value="D-AMINOACYL-TRNA DEACYLASE"/>
    <property type="match status" value="1"/>
</dbReference>
<dbReference type="GO" id="GO:0046872">
    <property type="term" value="F:metal ion binding"/>
    <property type="evidence" value="ECO:0007669"/>
    <property type="project" value="UniProtKB-KW"/>
</dbReference>
<sequence length="261" mass="30273">MEKKFKIIDSHAHYDDEKFDEDREQVLNEIRENGVVGVLNCAASYESLKTTNQLTEEYDFIVGALGIHPENADEMKEDTLDEIKSYIKKNDKIVAIGEIGLDYYWDENPSRDVQKDVFRKQMKLAEELSLPVVIHDRDAHQDTLEIMREFPEVIGVVHCFSGSVEFAKECIKLGYYIGFTGVITFKNAKKLVEVAKEAPLDRILVETDCPYMAPEPNRGKRNKSDYIEYIIRKIAEIKQIDAYEANLKFNENFFRLTQKEK</sequence>
<comment type="caution">
    <text evidence="4">The sequence shown here is derived from an EMBL/GenBank/DDBJ whole genome shotgun (WGS) entry which is preliminary data.</text>
</comment>
<name>A0A1S8N3P5_CLOSA</name>
<evidence type="ECO:0000313" key="4">
    <source>
        <dbReference type="EMBL" id="OOM11119.1"/>
    </source>
</evidence>
<dbReference type="EMBL" id="LZYZ01000005">
    <property type="protein sequence ID" value="OOM11119.1"/>
    <property type="molecule type" value="Genomic_DNA"/>
</dbReference>
<feature type="binding site" evidence="3">
    <location>
        <position position="208"/>
    </location>
    <ligand>
        <name>a divalent metal cation</name>
        <dbReference type="ChEBI" id="CHEBI:60240"/>
        <label>1</label>
    </ligand>
</feature>
<reference evidence="4 5" key="1">
    <citation type="submission" date="2016-05" db="EMBL/GenBank/DDBJ databases">
        <title>Microbial solvent formation.</title>
        <authorList>
            <person name="Poehlein A."/>
            <person name="Montoya Solano J.D."/>
            <person name="Flitsch S."/>
            <person name="Krabben P."/>
            <person name="Duerre P."/>
            <person name="Daniel R."/>
        </authorList>
    </citation>
    <scope>NUCLEOTIDE SEQUENCE [LARGE SCALE GENOMIC DNA]</scope>
    <source>
        <strain evidence="4 5">L1-8</strain>
    </source>
</reference>
<dbReference type="InterPro" id="IPR001130">
    <property type="entry name" value="TatD-like"/>
</dbReference>
<dbReference type="Proteomes" id="UP000191154">
    <property type="component" value="Unassembled WGS sequence"/>
</dbReference>
<keyword evidence="2 4" id="KW-0378">Hydrolase</keyword>
<proteinExistence type="predicted"/>
<feature type="binding site" evidence="3">
    <location>
        <position position="13"/>
    </location>
    <ligand>
        <name>a divalent metal cation</name>
        <dbReference type="ChEBI" id="CHEBI:60240"/>
        <label>1</label>
    </ligand>
</feature>
<dbReference type="CDD" id="cd01310">
    <property type="entry name" value="TatD_DNAse"/>
    <property type="match status" value="1"/>
</dbReference>
<dbReference type="SUPFAM" id="SSF51556">
    <property type="entry name" value="Metallo-dependent hydrolases"/>
    <property type="match status" value="1"/>
</dbReference>
<feature type="binding site" evidence="3">
    <location>
        <position position="11"/>
    </location>
    <ligand>
        <name>a divalent metal cation</name>
        <dbReference type="ChEBI" id="CHEBI:60240"/>
        <label>1</label>
    </ligand>
</feature>
<dbReference type="RefSeq" id="WP_077865838.1">
    <property type="nucleotide sequence ID" value="NZ_LZYZ01000005.1"/>
</dbReference>
<accession>A0A1S8N3P5</accession>
<evidence type="ECO:0000313" key="5">
    <source>
        <dbReference type="Proteomes" id="UP000191154"/>
    </source>
</evidence>
<dbReference type="PANTHER" id="PTHR46124:SF2">
    <property type="entry name" value="D-AMINOACYL-TRNA DEACYLASE"/>
    <property type="match status" value="1"/>
</dbReference>